<evidence type="ECO:0000259" key="7">
    <source>
        <dbReference type="PROSITE" id="PS50104"/>
    </source>
</evidence>
<evidence type="ECO:0000313" key="9">
    <source>
        <dbReference type="Proteomes" id="UP001217089"/>
    </source>
</evidence>
<evidence type="ECO:0000256" key="2">
    <source>
        <dbReference type="ARBA" id="ARBA00022692"/>
    </source>
</evidence>
<dbReference type="Proteomes" id="UP001217089">
    <property type="component" value="Unassembled WGS sequence"/>
</dbReference>
<dbReference type="SUPFAM" id="SSF52200">
    <property type="entry name" value="Toll/Interleukin receptor TIR domain"/>
    <property type="match status" value="1"/>
</dbReference>
<comment type="subcellular location">
    <subcellularLocation>
        <location evidence="1">Membrane</location>
        <topology evidence="1">Single-pass membrane protein</topology>
    </subcellularLocation>
</comment>
<dbReference type="PANTHER" id="PTHR24365">
    <property type="entry name" value="TOLL-LIKE RECEPTOR"/>
    <property type="match status" value="1"/>
</dbReference>
<feature type="transmembrane region" description="Helical" evidence="6">
    <location>
        <begin position="194"/>
        <end position="217"/>
    </location>
</feature>
<keyword evidence="5 6" id="KW-0472">Membrane</keyword>
<accession>A0ABQ9F9J2</accession>
<evidence type="ECO:0000256" key="6">
    <source>
        <dbReference type="SAM" id="Phobius"/>
    </source>
</evidence>
<evidence type="ECO:0000256" key="5">
    <source>
        <dbReference type="ARBA" id="ARBA00023136"/>
    </source>
</evidence>
<organism evidence="8 9">
    <name type="scientific">Tegillarca granosa</name>
    <name type="common">Malaysian cockle</name>
    <name type="synonym">Anadara granosa</name>
    <dbReference type="NCBI Taxonomy" id="220873"/>
    <lineage>
        <taxon>Eukaryota</taxon>
        <taxon>Metazoa</taxon>
        <taxon>Spiralia</taxon>
        <taxon>Lophotrochozoa</taxon>
        <taxon>Mollusca</taxon>
        <taxon>Bivalvia</taxon>
        <taxon>Autobranchia</taxon>
        <taxon>Pteriomorphia</taxon>
        <taxon>Arcoida</taxon>
        <taxon>Arcoidea</taxon>
        <taxon>Arcidae</taxon>
        <taxon>Tegillarca</taxon>
    </lineage>
</organism>
<reference evidence="8 9" key="1">
    <citation type="submission" date="2022-12" db="EMBL/GenBank/DDBJ databases">
        <title>Chromosome-level genome of Tegillarca granosa.</title>
        <authorList>
            <person name="Kim J."/>
        </authorList>
    </citation>
    <scope>NUCLEOTIDE SEQUENCE [LARGE SCALE GENOMIC DNA]</scope>
    <source>
        <strain evidence="8">Teg-2019</strain>
        <tissue evidence="8">Adductor muscle</tissue>
    </source>
</reference>
<dbReference type="PROSITE" id="PS50104">
    <property type="entry name" value="TIR"/>
    <property type="match status" value="1"/>
</dbReference>
<comment type="caution">
    <text evidence="8">The sequence shown here is derived from an EMBL/GenBank/DDBJ whole genome shotgun (WGS) entry which is preliminary data.</text>
</comment>
<evidence type="ECO:0000256" key="1">
    <source>
        <dbReference type="ARBA" id="ARBA00004167"/>
    </source>
</evidence>
<name>A0ABQ9F9J2_TEGGR</name>
<keyword evidence="2 6" id="KW-0812">Transmembrane</keyword>
<dbReference type="InterPro" id="IPR035897">
    <property type="entry name" value="Toll_tir_struct_dom_sf"/>
</dbReference>
<dbReference type="InterPro" id="IPR032675">
    <property type="entry name" value="LRR_dom_sf"/>
</dbReference>
<dbReference type="PANTHER" id="PTHR24365:SF541">
    <property type="entry name" value="PROTEIN TOLL-RELATED"/>
    <property type="match status" value="1"/>
</dbReference>
<dbReference type="SMART" id="SM00255">
    <property type="entry name" value="TIR"/>
    <property type="match status" value="1"/>
</dbReference>
<sequence length="388" mass="45586">MSNFSGLDFTKSWPGTLRSCPNVERVIMRETKLDRVLENRHSANIYTNVKKIHNLDISNNHLTDLTEVTLGPLSMLRILNISFNFLSKFPVGLLSKRFLHTIDISSNRLTYLDSKVTTWLDEQANRHKVKLYLNGNRIICSCETMGFIQWLSKTRVHLDQNGDYECFLLNGTITTTTWVINNFSQVFVNCSSQVWLLFSVISTIIITVVLIVSVIIFRLRWRISFLCFLHCLGKKDRNPDLNFKYDIFVGYIEKDYEWVCYDLRNRLEDQMGFKLCLHHRDFDLGESIFNNIDKNISESRFVIFIISPGCINSKWFESEIEIARNKTIQKRFNNIILIIKETTPARLMPPVIRDIWDNISCIIWPQNYPNSVGEIEEFWNRLEEILKM</sequence>
<dbReference type="EMBL" id="JARBDR010000342">
    <property type="protein sequence ID" value="KAJ8314009.1"/>
    <property type="molecule type" value="Genomic_DNA"/>
</dbReference>
<feature type="domain" description="TIR" evidence="7">
    <location>
        <begin position="243"/>
        <end position="386"/>
    </location>
</feature>
<dbReference type="Pfam" id="PF01582">
    <property type="entry name" value="TIR"/>
    <property type="match status" value="1"/>
</dbReference>
<dbReference type="InterPro" id="IPR000157">
    <property type="entry name" value="TIR_dom"/>
</dbReference>
<dbReference type="PRINTS" id="PR01537">
    <property type="entry name" value="INTRLKN1R1F"/>
</dbReference>
<keyword evidence="9" id="KW-1185">Reference proteome</keyword>
<dbReference type="Gene3D" id="3.80.10.10">
    <property type="entry name" value="Ribonuclease Inhibitor"/>
    <property type="match status" value="1"/>
</dbReference>
<evidence type="ECO:0000313" key="8">
    <source>
        <dbReference type="EMBL" id="KAJ8314009.1"/>
    </source>
</evidence>
<evidence type="ECO:0000256" key="4">
    <source>
        <dbReference type="ARBA" id="ARBA00022989"/>
    </source>
</evidence>
<gene>
    <name evidence="8" type="ORF">KUTeg_008570</name>
</gene>
<evidence type="ECO:0000256" key="3">
    <source>
        <dbReference type="ARBA" id="ARBA00022729"/>
    </source>
</evidence>
<keyword evidence="3" id="KW-0732">Signal</keyword>
<keyword evidence="4 6" id="KW-1133">Transmembrane helix</keyword>
<dbReference type="Gene3D" id="3.40.50.10140">
    <property type="entry name" value="Toll/interleukin-1 receptor homology (TIR) domain"/>
    <property type="match status" value="1"/>
</dbReference>
<protein>
    <recommendedName>
        <fullName evidence="7">TIR domain-containing protein</fullName>
    </recommendedName>
</protein>
<proteinExistence type="predicted"/>
<dbReference type="SUPFAM" id="SSF52058">
    <property type="entry name" value="L domain-like"/>
    <property type="match status" value="1"/>
</dbReference>